<feature type="compositionally biased region" description="Polar residues" evidence="1">
    <location>
        <begin position="483"/>
        <end position="496"/>
    </location>
</feature>
<evidence type="ECO:0000313" key="3">
    <source>
        <dbReference type="Proteomes" id="UP000016932"/>
    </source>
</evidence>
<dbReference type="OrthoDB" id="10668739at2759"/>
<dbReference type="GeneID" id="19334368"/>
<dbReference type="EMBL" id="KB446571">
    <property type="protein sequence ID" value="EME77025.1"/>
    <property type="molecule type" value="Genomic_DNA"/>
</dbReference>
<dbReference type="Proteomes" id="UP000016932">
    <property type="component" value="Unassembled WGS sequence"/>
</dbReference>
<dbReference type="AlphaFoldDB" id="M2YGT7"/>
<evidence type="ECO:0000256" key="1">
    <source>
        <dbReference type="SAM" id="MobiDB-lite"/>
    </source>
</evidence>
<feature type="compositionally biased region" description="Basic residues" evidence="1">
    <location>
        <begin position="287"/>
        <end position="297"/>
    </location>
</feature>
<dbReference type="KEGG" id="pfj:MYCFIDRAFT_180356"/>
<feature type="compositionally biased region" description="Polar residues" evidence="1">
    <location>
        <begin position="940"/>
        <end position="950"/>
    </location>
</feature>
<feature type="region of interest" description="Disordered" evidence="1">
    <location>
        <begin position="277"/>
        <end position="316"/>
    </location>
</feature>
<reference evidence="2 3" key="1">
    <citation type="journal article" date="2012" name="PLoS Pathog.">
        <title>Diverse lifestyles and strategies of plant pathogenesis encoded in the genomes of eighteen Dothideomycetes fungi.</title>
        <authorList>
            <person name="Ohm R.A."/>
            <person name="Feau N."/>
            <person name="Henrissat B."/>
            <person name="Schoch C.L."/>
            <person name="Horwitz B.A."/>
            <person name="Barry K.W."/>
            <person name="Condon B.J."/>
            <person name="Copeland A.C."/>
            <person name="Dhillon B."/>
            <person name="Glaser F."/>
            <person name="Hesse C.N."/>
            <person name="Kosti I."/>
            <person name="LaButti K."/>
            <person name="Lindquist E.A."/>
            <person name="Lucas S."/>
            <person name="Salamov A.A."/>
            <person name="Bradshaw R.E."/>
            <person name="Ciuffetti L."/>
            <person name="Hamelin R.C."/>
            <person name="Kema G.H.J."/>
            <person name="Lawrence C."/>
            <person name="Scott J.A."/>
            <person name="Spatafora J.W."/>
            <person name="Turgeon B.G."/>
            <person name="de Wit P.J.G.M."/>
            <person name="Zhong S."/>
            <person name="Goodwin S.B."/>
            <person name="Grigoriev I.V."/>
        </authorList>
    </citation>
    <scope>NUCLEOTIDE SEQUENCE [LARGE SCALE GENOMIC DNA]</scope>
    <source>
        <strain evidence="2 3">CIRAD86</strain>
    </source>
</reference>
<sequence length="1075" mass="118783">MDVPLHRGRFDWAGMGNEVLNRLLWRGGAVDVASTSNGREDGMDGLRMGPWPDAVYVWWRACQVVGVAVVLDLRICAGRRAGAEMSQQHQPRAESEDLPEMERWMKSHPPQASAAARRARTHARTHTHKPRGQLLAFILPRLASPTTVVKSHLEHHSSKANDQLQVEKCQRRIELNNKTIEDEERKETCHAHYEFPAQTEVAVCKCKGAEVSKQSTDPEPSDCLILAALLARVNNAARNAEHNPIQELKKKMRMGKNHRKPIIRSRPHSTQLCWMKQGASAPSVTARLRKTKTKNGRSSKTPPEAWDGGRSHHLGKSHRPTIVVATRFGADGGDQNQWLRQGLHSSDADSNCESSREEVGQDGVSTTNIAISTDSINEPIYHSNSLIGNALVEAAAINHLCHSSETDTLSFSFLFSVASSVSRAGCAAPSFEGSTETGPCLNAPVQDLLARLHVAVSGASQSAFLSFHILRLRRANRSHAVSRSSSTWTFENDPSNSSKPRRRPDAAASRPSPYFLALRHAHTSTCPYPSAPTLFAISWNEPLAPDTVPCAGPGDDERSYFRKPRLIRTRPSTCTRIRIRAIYHQSCLFLAPDTTPWARRSEKHLVGKISFTKPDEMDIVILGIHEEACVGDRKGSCVFLLFLLLMMSLLLSITPHSLALSCSLSRHSSVLRPSFIVRIFTLVPSLVKAILSPILTHRVSHGMGRTSKQRLEGNPNPPSFLTFREEAMMMHLDDGDQPLPTPMSPPMLLRQSNQEQPIPPSSTTKLHLMNDRPWLLPNYDSLSPASIPPVPRHLILPSHTHGGLSAAAPHQLFDPKDLFDLRTNPDEEMELEEVAALFGLDRAGMISTNTPSTPNDIDMISTHPSSTPNNIDTISSNPSFTPSITSGPGLIHSHVNITSTPSQILVARGDPRASRSSRRLNWRLRNAQQNGELLLSEATSSPLSCSSSGNTHVRMPPRTPTTRPWRIDKSWNNRSCLRNGVKLRWAESKFQEESPRNEDFVSFSLEQNQPRRIMSVVCVMLTSQINRHPPSAKWTSSLPSTEILLAKSLASVGSTDVHTPAHTLTNELIFAGSCS</sequence>
<dbReference type="VEuPathDB" id="FungiDB:MYCFIDRAFT_180356"/>
<feature type="compositionally biased region" description="Low complexity" evidence="1">
    <location>
        <begin position="951"/>
        <end position="964"/>
    </location>
</feature>
<evidence type="ECO:0000313" key="2">
    <source>
        <dbReference type="EMBL" id="EME77025.1"/>
    </source>
</evidence>
<feature type="region of interest" description="Disordered" evidence="1">
    <location>
        <begin position="940"/>
        <end position="967"/>
    </location>
</feature>
<accession>M2YGT7</accession>
<name>M2YGT7_PSEFD</name>
<gene>
    <name evidence="2" type="ORF">MYCFIDRAFT_180356</name>
</gene>
<dbReference type="RefSeq" id="XP_007932350.1">
    <property type="nucleotide sequence ID" value="XM_007934159.1"/>
</dbReference>
<feature type="region of interest" description="Disordered" evidence="1">
    <location>
        <begin position="483"/>
        <end position="509"/>
    </location>
</feature>
<dbReference type="HOGENOM" id="CLU_286994_0_0_1"/>
<organism evidence="2 3">
    <name type="scientific">Pseudocercospora fijiensis (strain CIRAD86)</name>
    <name type="common">Black leaf streak disease fungus</name>
    <name type="synonym">Mycosphaerella fijiensis</name>
    <dbReference type="NCBI Taxonomy" id="383855"/>
    <lineage>
        <taxon>Eukaryota</taxon>
        <taxon>Fungi</taxon>
        <taxon>Dikarya</taxon>
        <taxon>Ascomycota</taxon>
        <taxon>Pezizomycotina</taxon>
        <taxon>Dothideomycetes</taxon>
        <taxon>Dothideomycetidae</taxon>
        <taxon>Mycosphaerellales</taxon>
        <taxon>Mycosphaerellaceae</taxon>
        <taxon>Pseudocercospora</taxon>
    </lineage>
</organism>
<protein>
    <submittedName>
        <fullName evidence="2">Uncharacterized protein</fullName>
    </submittedName>
</protein>
<proteinExistence type="predicted"/>
<keyword evidence="3" id="KW-1185">Reference proteome</keyword>